<evidence type="ECO:0000313" key="2">
    <source>
        <dbReference type="EMBL" id="MBO0418501.1"/>
    </source>
</evidence>
<feature type="transmembrane region" description="Helical" evidence="1">
    <location>
        <begin position="9"/>
        <end position="29"/>
    </location>
</feature>
<dbReference type="EMBL" id="JAFLRD010000062">
    <property type="protein sequence ID" value="MBO0418501.1"/>
    <property type="molecule type" value="Genomic_DNA"/>
</dbReference>
<keyword evidence="1" id="KW-0812">Transmembrane</keyword>
<name>A0ABS3GTX2_9NEIS</name>
<gene>
    <name evidence="2" type="ORF">J1C50_23635</name>
</gene>
<proteinExistence type="predicted"/>
<dbReference type="Proteomes" id="UP000664349">
    <property type="component" value="Unassembled WGS sequence"/>
</dbReference>
<evidence type="ECO:0000256" key="1">
    <source>
        <dbReference type="SAM" id="Phobius"/>
    </source>
</evidence>
<sequence length="98" mass="11481">MMRKILDGVLWGLGFWLVGGGLMLMFSSFNSHQQAGRQSDARAVQSGDVEDQWSRSEKLLERQEHSMAHSEQQLIRLDKIEQQLIRLDKILDKWERQK</sequence>
<keyword evidence="3" id="KW-1185">Reference proteome</keyword>
<keyword evidence="1" id="KW-0472">Membrane</keyword>
<keyword evidence="1" id="KW-1133">Transmembrane helix</keyword>
<comment type="caution">
    <text evidence="2">The sequence shown here is derived from an EMBL/GenBank/DDBJ whole genome shotgun (WGS) entry which is preliminary data.</text>
</comment>
<reference evidence="2 3" key="1">
    <citation type="submission" date="2021-03" db="EMBL/GenBank/DDBJ databases">
        <title>First Case of infection caused by Chromobacterium haemolyticum derived from water in China.</title>
        <authorList>
            <person name="Chen J."/>
            <person name="Liu C."/>
        </authorList>
    </citation>
    <scope>NUCLEOTIDE SEQUENCE [LARGE SCALE GENOMIC DNA]</scope>
    <source>
        <strain evidence="2 3">WJ-5</strain>
    </source>
</reference>
<evidence type="ECO:0000313" key="3">
    <source>
        <dbReference type="Proteomes" id="UP000664349"/>
    </source>
</evidence>
<protein>
    <submittedName>
        <fullName evidence="2">Uncharacterized protein</fullName>
    </submittedName>
</protein>
<dbReference type="RefSeq" id="WP_200123277.1">
    <property type="nucleotide sequence ID" value="NZ_JAEILV010000065.1"/>
</dbReference>
<accession>A0ABS3GTX2</accession>
<organism evidence="2 3">
    <name type="scientific">Chromobacterium haemolyticum</name>
    <dbReference type="NCBI Taxonomy" id="394935"/>
    <lineage>
        <taxon>Bacteria</taxon>
        <taxon>Pseudomonadati</taxon>
        <taxon>Pseudomonadota</taxon>
        <taxon>Betaproteobacteria</taxon>
        <taxon>Neisseriales</taxon>
        <taxon>Chromobacteriaceae</taxon>
        <taxon>Chromobacterium</taxon>
    </lineage>
</organism>